<reference evidence="4" key="1">
    <citation type="submission" date="2016-10" db="EMBL/GenBank/DDBJ databases">
        <authorList>
            <person name="Varghese N."/>
            <person name="Submissions S."/>
        </authorList>
    </citation>
    <scope>NUCLEOTIDE SEQUENCE [LARGE SCALE GENOMIC DNA]</scope>
    <source>
        <strain evidence="4">DSM 23256</strain>
    </source>
</reference>
<name>A0A1G7JG57_9FIRM</name>
<evidence type="ECO:0000256" key="1">
    <source>
        <dbReference type="SAM" id="MobiDB-lite"/>
    </source>
</evidence>
<feature type="compositionally biased region" description="Basic and acidic residues" evidence="1">
    <location>
        <begin position="119"/>
        <end position="143"/>
    </location>
</feature>
<keyword evidence="2" id="KW-0472">Membrane</keyword>
<keyword evidence="4" id="KW-1185">Reference proteome</keyword>
<organism evidence="3 4">
    <name type="scientific">Sporolituus thermophilus DSM 23256</name>
    <dbReference type="NCBI Taxonomy" id="1123285"/>
    <lineage>
        <taxon>Bacteria</taxon>
        <taxon>Bacillati</taxon>
        <taxon>Bacillota</taxon>
        <taxon>Negativicutes</taxon>
        <taxon>Selenomonadales</taxon>
        <taxon>Sporomusaceae</taxon>
        <taxon>Sporolituus</taxon>
    </lineage>
</organism>
<dbReference type="OrthoDB" id="1682779at2"/>
<evidence type="ECO:0000256" key="2">
    <source>
        <dbReference type="SAM" id="Phobius"/>
    </source>
</evidence>
<evidence type="ECO:0000313" key="3">
    <source>
        <dbReference type="EMBL" id="SDF23932.1"/>
    </source>
</evidence>
<feature type="transmembrane region" description="Helical" evidence="2">
    <location>
        <begin position="28"/>
        <end position="46"/>
    </location>
</feature>
<proteinExistence type="predicted"/>
<keyword evidence="2" id="KW-0812">Transmembrane</keyword>
<dbReference type="Proteomes" id="UP000243333">
    <property type="component" value="Unassembled WGS sequence"/>
</dbReference>
<feature type="compositionally biased region" description="Basic and acidic residues" evidence="1">
    <location>
        <begin position="157"/>
        <end position="175"/>
    </location>
</feature>
<dbReference type="EMBL" id="FNBU01000005">
    <property type="protein sequence ID" value="SDF23932.1"/>
    <property type="molecule type" value="Genomic_DNA"/>
</dbReference>
<protein>
    <submittedName>
        <fullName evidence="3">Uncharacterized protein</fullName>
    </submittedName>
</protein>
<keyword evidence="2" id="KW-1133">Transmembrane helix</keyword>
<accession>A0A1G7JG57</accession>
<dbReference type="AlphaFoldDB" id="A0A1G7JG57"/>
<evidence type="ECO:0000313" key="4">
    <source>
        <dbReference type="Proteomes" id="UP000243333"/>
    </source>
</evidence>
<dbReference type="STRING" id="1123285.SAMN05660235_00889"/>
<gene>
    <name evidence="3" type="ORF">SAMN05660235_00889</name>
</gene>
<feature type="region of interest" description="Disordered" evidence="1">
    <location>
        <begin position="118"/>
        <end position="184"/>
    </location>
</feature>
<dbReference type="RefSeq" id="WP_093688492.1">
    <property type="nucleotide sequence ID" value="NZ_FNBU01000005.1"/>
</dbReference>
<sequence length="184" mass="19644">MANDNSDKPMTLLPSIIRMLDAAVQGSASYGAVMDILALICLFLILNRHQTTTVVALPPSAGNPVQKLLGELGKSSGGSAPADALSTLLPLLNNSQLKSKLTPANIAAVLGLLSSLSSGEKHEGKNEKQEKSEKEVINTEPKKNTPAATITTAETDNEGHVRNITDQDSEKKDGSRYLNWKNHF</sequence>